<protein>
    <recommendedName>
        <fullName evidence="4">Lipocalin-like domain-containing protein</fullName>
    </recommendedName>
</protein>
<gene>
    <name evidence="2" type="ORF">FHK87_06460</name>
</gene>
<dbReference type="AlphaFoldDB" id="A0A504J8K1"/>
<keyword evidence="3" id="KW-1185">Reference proteome</keyword>
<sequence length="156" mass="18752">MYIPYHTLYKILFLCLCFFISSCEIDCDDDDYDDCYDYFFDDCHDDDYSAVISFTPPEWIYGTWIIETNIMEIQKITFVEDLIFFDIEEGNVVDLAESIENYGQYIEENMNTQREYRFAVFTGYDQFLFEYQFIRRSENSFEYSDSDGVTAIFVKN</sequence>
<dbReference type="EMBL" id="VFWZ01000002">
    <property type="protein sequence ID" value="TPN87226.1"/>
    <property type="molecule type" value="Genomic_DNA"/>
</dbReference>
<keyword evidence="1" id="KW-0732">Signal</keyword>
<organism evidence="2 3">
    <name type="scientific">Aquimarina algicola</name>
    <dbReference type="NCBI Taxonomy" id="2589995"/>
    <lineage>
        <taxon>Bacteria</taxon>
        <taxon>Pseudomonadati</taxon>
        <taxon>Bacteroidota</taxon>
        <taxon>Flavobacteriia</taxon>
        <taxon>Flavobacteriales</taxon>
        <taxon>Flavobacteriaceae</taxon>
        <taxon>Aquimarina</taxon>
    </lineage>
</organism>
<evidence type="ECO:0000313" key="3">
    <source>
        <dbReference type="Proteomes" id="UP000315540"/>
    </source>
</evidence>
<evidence type="ECO:0008006" key="4">
    <source>
        <dbReference type="Google" id="ProtNLM"/>
    </source>
</evidence>
<evidence type="ECO:0000313" key="2">
    <source>
        <dbReference type="EMBL" id="TPN87226.1"/>
    </source>
</evidence>
<feature type="chain" id="PRO_5021291628" description="Lipocalin-like domain-containing protein" evidence="1">
    <location>
        <begin position="26"/>
        <end position="156"/>
    </location>
</feature>
<proteinExistence type="predicted"/>
<comment type="caution">
    <text evidence="2">The sequence shown here is derived from an EMBL/GenBank/DDBJ whole genome shotgun (WGS) entry which is preliminary data.</text>
</comment>
<feature type="signal peptide" evidence="1">
    <location>
        <begin position="1"/>
        <end position="25"/>
    </location>
</feature>
<evidence type="ECO:0000256" key="1">
    <source>
        <dbReference type="SAM" id="SignalP"/>
    </source>
</evidence>
<accession>A0A504J8K1</accession>
<dbReference type="Proteomes" id="UP000315540">
    <property type="component" value="Unassembled WGS sequence"/>
</dbReference>
<reference evidence="2 3" key="1">
    <citation type="submission" date="2019-06" db="EMBL/GenBank/DDBJ databases">
        <authorList>
            <person name="Meng X."/>
        </authorList>
    </citation>
    <scope>NUCLEOTIDE SEQUENCE [LARGE SCALE GENOMIC DNA]</scope>
    <source>
        <strain evidence="2 3">M625</strain>
    </source>
</reference>
<name>A0A504J8K1_9FLAO</name>
<dbReference type="RefSeq" id="WP_140591711.1">
    <property type="nucleotide sequence ID" value="NZ_VFWZ01000002.1"/>
</dbReference>